<feature type="transmembrane region" description="Helical" evidence="1">
    <location>
        <begin position="29"/>
        <end position="53"/>
    </location>
</feature>
<gene>
    <name evidence="2" type="ORF">GWI33_014703</name>
</gene>
<dbReference type="OrthoDB" id="6628993at2759"/>
<dbReference type="Proteomes" id="UP000625711">
    <property type="component" value="Unassembled WGS sequence"/>
</dbReference>
<organism evidence="2 3">
    <name type="scientific">Rhynchophorus ferrugineus</name>
    <name type="common">Red palm weevil</name>
    <name type="synonym">Curculio ferrugineus</name>
    <dbReference type="NCBI Taxonomy" id="354439"/>
    <lineage>
        <taxon>Eukaryota</taxon>
        <taxon>Metazoa</taxon>
        <taxon>Ecdysozoa</taxon>
        <taxon>Arthropoda</taxon>
        <taxon>Hexapoda</taxon>
        <taxon>Insecta</taxon>
        <taxon>Pterygota</taxon>
        <taxon>Neoptera</taxon>
        <taxon>Endopterygota</taxon>
        <taxon>Coleoptera</taxon>
        <taxon>Polyphaga</taxon>
        <taxon>Cucujiformia</taxon>
        <taxon>Curculionidae</taxon>
        <taxon>Dryophthorinae</taxon>
        <taxon>Rhynchophorus</taxon>
    </lineage>
</organism>
<feature type="transmembrane region" description="Helical" evidence="1">
    <location>
        <begin position="178"/>
        <end position="195"/>
    </location>
</feature>
<evidence type="ECO:0000256" key="1">
    <source>
        <dbReference type="SAM" id="Phobius"/>
    </source>
</evidence>
<evidence type="ECO:0000313" key="3">
    <source>
        <dbReference type="Proteomes" id="UP000625711"/>
    </source>
</evidence>
<keyword evidence="3" id="KW-1185">Reference proteome</keyword>
<feature type="transmembrane region" description="Helical" evidence="1">
    <location>
        <begin position="130"/>
        <end position="158"/>
    </location>
</feature>
<keyword evidence="1" id="KW-0472">Membrane</keyword>
<proteinExistence type="predicted"/>
<name>A0A834I118_RHYFE</name>
<keyword evidence="1" id="KW-0812">Transmembrane</keyword>
<dbReference type="AlphaFoldDB" id="A0A834I118"/>
<reference evidence="2" key="1">
    <citation type="submission" date="2020-08" db="EMBL/GenBank/DDBJ databases">
        <title>Genome sequencing and assembly of the red palm weevil Rhynchophorus ferrugineus.</title>
        <authorList>
            <person name="Dias G.B."/>
            <person name="Bergman C.M."/>
            <person name="Manee M."/>
        </authorList>
    </citation>
    <scope>NUCLEOTIDE SEQUENCE</scope>
    <source>
        <strain evidence="2">AA-2017</strain>
        <tissue evidence="2">Whole larva</tissue>
    </source>
</reference>
<accession>A0A834I118</accession>
<sequence>MERIIKIKTKSKPDVLNQYPSERRYSSTIVLGLSVVLLHLSICSIIMGGLILYKMIALRRMEEGDESLTRLSEKVERDMEMTDKTYFHYYINVPVLVSVGCFLMAFGQIICFIFGIFAWKKWYIDNNITYFFLTCSFSTLTSAISFLISFLTCFFIKFDTYEDYAEGNKNIFPLSLPLGVNIIVLSIGSIIWSILSTKIAYRGMRNSYPDDMVIRDGKLEICAFKRSNPSTVSTIPVEVINTIIPYIPKTCLEDLPKLDTKTEYQAKVDRFLRTETKIQELDNSDEKYHEM</sequence>
<comment type="caution">
    <text evidence="2">The sequence shown here is derived from an EMBL/GenBank/DDBJ whole genome shotgun (WGS) entry which is preliminary data.</text>
</comment>
<feature type="transmembrane region" description="Helical" evidence="1">
    <location>
        <begin position="89"/>
        <end position="118"/>
    </location>
</feature>
<dbReference type="EMBL" id="JAACXV010013749">
    <property type="protein sequence ID" value="KAF7272510.1"/>
    <property type="molecule type" value="Genomic_DNA"/>
</dbReference>
<evidence type="ECO:0000313" key="2">
    <source>
        <dbReference type="EMBL" id="KAF7272510.1"/>
    </source>
</evidence>
<keyword evidence="1" id="KW-1133">Transmembrane helix</keyword>
<protein>
    <submittedName>
        <fullName evidence="2">Uncharacterized protein</fullName>
    </submittedName>
</protein>